<dbReference type="AlphaFoldDB" id="A0A9Q4CKN9"/>
<proteinExistence type="predicted"/>
<name>A0A9Q4CKN9_MORMO</name>
<gene>
    <name evidence="2" type="ORF">N0392_03855</name>
</gene>
<dbReference type="EMBL" id="JAPNMI010000002">
    <property type="protein sequence ID" value="MCY0788823.1"/>
    <property type="molecule type" value="Genomic_DNA"/>
</dbReference>
<sequence length="335" mass="38624">MNIFDYTRYILSMGSDELEILVRKWVSAQSSKYASVHRPAGAGDRGCDVIGFYTPNKFEGDWDNYQCKQYNKAVPTDKGMHELGKILYYSYLGEFSKPKNYYFVAPKGINRNLRTWILNPSQLKKGLIENWGKYCEDTIVDGKKIILEPELERFILSYDFSSVSIIGIDDIVDDSNFRAILVDLYGGELPSAPAVEVPKNIDDSELNYVNKILDAYSDHDQIIYSKPEEVVGHDEFEEDFVEQRERFYSAEAFRLFYRDNTVDGVLDCFEKEILKGVKPTLRLDYPNSFIRMCTVLSEAGKLQPSGKLAIHGKIDVKQGYCHQFANEDKLHWRKK</sequence>
<dbReference type="InterPro" id="IPR046914">
    <property type="entry name" value="ABC-3C_CTD6"/>
</dbReference>
<dbReference type="RefSeq" id="WP_222802950.1">
    <property type="nucleotide sequence ID" value="NZ_JAPNMI010000002.1"/>
</dbReference>
<dbReference type="Pfam" id="PF20282">
    <property type="entry name" value="CTD6"/>
    <property type="match status" value="1"/>
</dbReference>
<dbReference type="Proteomes" id="UP001076655">
    <property type="component" value="Unassembled WGS sequence"/>
</dbReference>
<protein>
    <recommendedName>
        <fullName evidence="1">ABC-three component systems C-terminal domain-containing protein</fullName>
    </recommendedName>
</protein>
<reference evidence="2" key="1">
    <citation type="submission" date="2022-08" db="EMBL/GenBank/DDBJ databases">
        <authorList>
            <person name="Dale J.L."/>
        </authorList>
    </citation>
    <scope>NUCLEOTIDE SEQUENCE</scope>
    <source>
        <strain evidence="2">2022EL-00758</strain>
    </source>
</reference>
<evidence type="ECO:0000313" key="2">
    <source>
        <dbReference type="EMBL" id="MCY0788823.1"/>
    </source>
</evidence>
<evidence type="ECO:0000313" key="3">
    <source>
        <dbReference type="Proteomes" id="UP001076655"/>
    </source>
</evidence>
<evidence type="ECO:0000259" key="1">
    <source>
        <dbReference type="Pfam" id="PF20282"/>
    </source>
</evidence>
<accession>A0A9Q4CKN9</accession>
<organism evidence="2 3">
    <name type="scientific">Morganella morganii</name>
    <name type="common">Proteus morganii</name>
    <dbReference type="NCBI Taxonomy" id="582"/>
    <lineage>
        <taxon>Bacteria</taxon>
        <taxon>Pseudomonadati</taxon>
        <taxon>Pseudomonadota</taxon>
        <taxon>Gammaproteobacteria</taxon>
        <taxon>Enterobacterales</taxon>
        <taxon>Morganellaceae</taxon>
        <taxon>Morganella</taxon>
    </lineage>
</organism>
<feature type="domain" description="ABC-three component systems C-terminal" evidence="1">
    <location>
        <begin position="205"/>
        <end position="332"/>
    </location>
</feature>
<comment type="caution">
    <text evidence="2">The sequence shown here is derived from an EMBL/GenBank/DDBJ whole genome shotgun (WGS) entry which is preliminary data.</text>
</comment>